<evidence type="ECO:0000313" key="2">
    <source>
        <dbReference type="EMBL" id="MFC0243152.1"/>
    </source>
</evidence>
<dbReference type="GO" id="GO:0052717">
    <property type="term" value="F:tRNA-specific adenosine-34 deaminase activity"/>
    <property type="evidence" value="ECO:0007669"/>
    <property type="project" value="UniProtKB-EC"/>
</dbReference>
<dbReference type="SUPFAM" id="SSF53927">
    <property type="entry name" value="Cytidine deaminase-like"/>
    <property type="match status" value="1"/>
</dbReference>
<dbReference type="Proteomes" id="UP001589775">
    <property type="component" value="Unassembled WGS sequence"/>
</dbReference>
<keyword evidence="2" id="KW-0378">Hydrolase</keyword>
<gene>
    <name evidence="2" type="ORF">ACFFJ6_21870</name>
</gene>
<protein>
    <submittedName>
        <fullName evidence="2">Nucleoside deaminase</fullName>
        <ecNumber evidence="2">3.5.4.33</ecNumber>
    </submittedName>
</protein>
<dbReference type="EC" id="3.5.4.33" evidence="2"/>
<feature type="domain" description="CMP/dCMP-type deaminase" evidence="1">
    <location>
        <begin position="71"/>
        <end position="185"/>
    </location>
</feature>
<dbReference type="PROSITE" id="PS51318">
    <property type="entry name" value="TAT"/>
    <property type="match status" value="1"/>
</dbReference>
<organism evidence="2 3">
    <name type="scientific">Rhodopseudomonas telluris</name>
    <dbReference type="NCBI Taxonomy" id="644215"/>
    <lineage>
        <taxon>Bacteria</taxon>
        <taxon>Pseudomonadati</taxon>
        <taxon>Pseudomonadota</taxon>
        <taxon>Alphaproteobacteria</taxon>
        <taxon>Hyphomicrobiales</taxon>
        <taxon>Nitrobacteraceae</taxon>
        <taxon>Rhodopseudomonas</taxon>
    </lineage>
</organism>
<sequence length="226" mass="24597">MGAYRRNRSSPKVTKLPIQTTSSLDALFASATVVHRRNFLATGAAAFGAAVLPVGARVAEAKPAAATAITEQDRQHMTQAIELMRKAGVVEKTGGAFGAVIVRNGEVLAATGNSVLRDNDPSAHAEVNAIRAACKKVGAPNLRGATMYTSCECCPMCYATAYWARLDRIFFAASWTDYADLFDDSNIGADMKQPYAKRKVKIAQMMRSDAQKVWQEFRNLPDRARY</sequence>
<proteinExistence type="predicted"/>
<accession>A0ABV6EY40</accession>
<dbReference type="PROSITE" id="PS51747">
    <property type="entry name" value="CYT_DCMP_DEAMINASES_2"/>
    <property type="match status" value="1"/>
</dbReference>
<evidence type="ECO:0000313" key="3">
    <source>
        <dbReference type="Proteomes" id="UP001589775"/>
    </source>
</evidence>
<dbReference type="PANTHER" id="PTHR11079">
    <property type="entry name" value="CYTOSINE DEAMINASE FAMILY MEMBER"/>
    <property type="match status" value="1"/>
</dbReference>
<evidence type="ECO:0000259" key="1">
    <source>
        <dbReference type="PROSITE" id="PS51747"/>
    </source>
</evidence>
<dbReference type="CDD" id="cd01285">
    <property type="entry name" value="nucleoside_deaminase"/>
    <property type="match status" value="1"/>
</dbReference>
<comment type="caution">
    <text evidence="2">The sequence shown here is derived from an EMBL/GenBank/DDBJ whole genome shotgun (WGS) entry which is preliminary data.</text>
</comment>
<dbReference type="EMBL" id="JBHLWM010000008">
    <property type="protein sequence ID" value="MFC0243152.1"/>
    <property type="molecule type" value="Genomic_DNA"/>
</dbReference>
<dbReference type="Gene3D" id="3.40.140.10">
    <property type="entry name" value="Cytidine Deaminase, domain 2"/>
    <property type="match status" value="1"/>
</dbReference>
<dbReference type="PANTHER" id="PTHR11079:SF161">
    <property type="entry name" value="CMP_DCMP-TYPE DEAMINASE DOMAIN-CONTAINING PROTEIN"/>
    <property type="match status" value="1"/>
</dbReference>
<dbReference type="Pfam" id="PF00383">
    <property type="entry name" value="dCMP_cyt_deam_1"/>
    <property type="match status" value="1"/>
</dbReference>
<keyword evidence="3" id="KW-1185">Reference proteome</keyword>
<reference evidence="2 3" key="1">
    <citation type="submission" date="2024-09" db="EMBL/GenBank/DDBJ databases">
        <authorList>
            <person name="Sun Q."/>
            <person name="Mori K."/>
        </authorList>
    </citation>
    <scope>NUCLEOTIDE SEQUENCE [LARGE SCALE GENOMIC DNA]</scope>
    <source>
        <strain evidence="2 3">KCTC 23279</strain>
    </source>
</reference>
<dbReference type="InterPro" id="IPR016193">
    <property type="entry name" value="Cytidine_deaminase-like"/>
</dbReference>
<dbReference type="InterPro" id="IPR002125">
    <property type="entry name" value="CMP_dCMP_dom"/>
</dbReference>
<name>A0ABV6EY40_9BRAD</name>
<dbReference type="RefSeq" id="WP_378391788.1">
    <property type="nucleotide sequence ID" value="NZ_JBHLWM010000008.1"/>
</dbReference>
<dbReference type="InterPro" id="IPR006311">
    <property type="entry name" value="TAT_signal"/>
</dbReference>